<dbReference type="Proteomes" id="UP000251617">
    <property type="component" value="Chromosome"/>
</dbReference>
<organism evidence="6 7">
    <name type="scientific">Pseudomonas putida</name>
    <name type="common">Arthrobacter siderocapsulatus</name>
    <dbReference type="NCBI Taxonomy" id="303"/>
    <lineage>
        <taxon>Bacteria</taxon>
        <taxon>Pseudomonadati</taxon>
        <taxon>Pseudomonadota</taxon>
        <taxon>Gammaproteobacteria</taxon>
        <taxon>Pseudomonadales</taxon>
        <taxon>Pseudomonadaceae</taxon>
        <taxon>Pseudomonas</taxon>
    </lineage>
</organism>
<dbReference type="InterPro" id="IPR036271">
    <property type="entry name" value="Tet_transcr_reg_TetR-rel_C_sf"/>
</dbReference>
<keyword evidence="3" id="KW-0804">Transcription</keyword>
<evidence type="ECO:0000313" key="7">
    <source>
        <dbReference type="Proteomes" id="UP000251617"/>
    </source>
</evidence>
<protein>
    <submittedName>
        <fullName evidence="6">TetR/AcrR family transcriptional regulator</fullName>
    </submittedName>
</protein>
<feature type="domain" description="HTH tetR-type" evidence="5">
    <location>
        <begin position="6"/>
        <end position="66"/>
    </location>
</feature>
<dbReference type="InterPro" id="IPR001647">
    <property type="entry name" value="HTH_TetR"/>
</dbReference>
<reference evidence="6 7" key="1">
    <citation type="submission" date="2018-06" db="EMBL/GenBank/DDBJ databases">
        <title>The genome of Pseudomonas putida NX-1, a lignin degrader.</title>
        <authorList>
            <person name="Xu Z."/>
        </authorList>
    </citation>
    <scope>NUCLEOTIDE SEQUENCE [LARGE SCALE GENOMIC DNA]</scope>
    <source>
        <strain evidence="6 7">NX-1</strain>
    </source>
</reference>
<dbReference type="GO" id="GO:0003677">
    <property type="term" value="F:DNA binding"/>
    <property type="evidence" value="ECO:0007669"/>
    <property type="project" value="UniProtKB-UniRule"/>
</dbReference>
<dbReference type="InterPro" id="IPR009057">
    <property type="entry name" value="Homeodomain-like_sf"/>
</dbReference>
<evidence type="ECO:0000256" key="4">
    <source>
        <dbReference type="PROSITE-ProRule" id="PRU00335"/>
    </source>
</evidence>
<keyword evidence="2 4" id="KW-0238">DNA-binding</keyword>
<evidence type="ECO:0000259" key="5">
    <source>
        <dbReference type="PROSITE" id="PS50977"/>
    </source>
</evidence>
<evidence type="ECO:0000313" key="6">
    <source>
        <dbReference type="EMBL" id="AXA26971.1"/>
    </source>
</evidence>
<dbReference type="Gene3D" id="1.10.357.10">
    <property type="entry name" value="Tetracycline Repressor, domain 2"/>
    <property type="match status" value="1"/>
</dbReference>
<evidence type="ECO:0000256" key="3">
    <source>
        <dbReference type="ARBA" id="ARBA00023163"/>
    </source>
</evidence>
<name>A0AAD0L9N9_PSEPU</name>
<proteinExistence type="predicted"/>
<evidence type="ECO:0000256" key="2">
    <source>
        <dbReference type="ARBA" id="ARBA00023125"/>
    </source>
</evidence>
<dbReference type="PANTHER" id="PTHR47506:SF1">
    <property type="entry name" value="HTH-TYPE TRANSCRIPTIONAL REGULATOR YJDC"/>
    <property type="match status" value="1"/>
</dbReference>
<gene>
    <name evidence="6" type="ORF">C1S65_23700</name>
</gene>
<dbReference type="SUPFAM" id="SSF46689">
    <property type="entry name" value="Homeodomain-like"/>
    <property type="match status" value="1"/>
</dbReference>
<keyword evidence="1" id="KW-0805">Transcription regulation</keyword>
<evidence type="ECO:0000256" key="1">
    <source>
        <dbReference type="ARBA" id="ARBA00023015"/>
    </source>
</evidence>
<accession>A0AAD0L9N9</accession>
<dbReference type="PROSITE" id="PS50977">
    <property type="entry name" value="HTH_TETR_2"/>
    <property type="match status" value="1"/>
</dbReference>
<dbReference type="Pfam" id="PF00440">
    <property type="entry name" value="TetR_N"/>
    <property type="match status" value="1"/>
</dbReference>
<dbReference type="PANTHER" id="PTHR47506">
    <property type="entry name" value="TRANSCRIPTIONAL REGULATORY PROTEIN"/>
    <property type="match status" value="1"/>
</dbReference>
<sequence>MTRKISFDYQQALASATDLFWKNGYAATGLRDLLKVMGIGEGSFYNTLKSKKQLYLACVERYNEEVVGKREQALLAAPTAALGIRAFFADVLDSLDNPQTPSRLCLLAAMETEEVLVDDELRLRAEQALADLKAMFAGRLAEDRKRGELPASLDPQLNAAIIATYLKGLWRMALVEYERPAFERQIDAFLTALGL</sequence>
<dbReference type="SUPFAM" id="SSF48498">
    <property type="entry name" value="Tetracyclin repressor-like, C-terminal domain"/>
    <property type="match status" value="1"/>
</dbReference>
<dbReference type="InterPro" id="IPR011075">
    <property type="entry name" value="TetR_C"/>
</dbReference>
<dbReference type="Gene3D" id="1.10.10.60">
    <property type="entry name" value="Homeodomain-like"/>
    <property type="match status" value="1"/>
</dbReference>
<feature type="DNA-binding region" description="H-T-H motif" evidence="4">
    <location>
        <begin position="29"/>
        <end position="48"/>
    </location>
</feature>
<dbReference type="Pfam" id="PF16925">
    <property type="entry name" value="TetR_C_13"/>
    <property type="match status" value="1"/>
</dbReference>
<dbReference type="EMBL" id="CP030750">
    <property type="protein sequence ID" value="AXA26971.1"/>
    <property type="molecule type" value="Genomic_DNA"/>
</dbReference>
<dbReference type="RefSeq" id="WP_112899290.1">
    <property type="nucleotide sequence ID" value="NZ_CP030750.1"/>
</dbReference>
<dbReference type="AlphaFoldDB" id="A0AAD0L9N9"/>